<dbReference type="InterPro" id="IPR033756">
    <property type="entry name" value="YlxH/NBP35"/>
</dbReference>
<dbReference type="GO" id="GO:0000160">
    <property type="term" value="P:phosphorelay signal transduction system"/>
    <property type="evidence" value="ECO:0007669"/>
    <property type="project" value="InterPro"/>
</dbReference>
<dbReference type="SMART" id="SM00448">
    <property type="entry name" value="REC"/>
    <property type="match status" value="1"/>
</dbReference>
<keyword evidence="3" id="KW-0597">Phosphoprotein</keyword>
<keyword evidence="2" id="KW-0067">ATP-binding</keyword>
<evidence type="ECO:0000313" key="6">
    <source>
        <dbReference type="Proteomes" id="UP000050501"/>
    </source>
</evidence>
<sequence length="403" mass="44003">MESAHILAVEDSEITLFKLKAILVRLGYTVTTYANPVLALEWLNTSGVKPDLVMTDVMMPEMDGFTFVRSIRAMPSLAAVPIIMLTSVSDVEARVNGLKAGADDYLNKSVTPTELELRVKALLSRSQADETTFVQSVGRTISVFSQRGGVGTTSVAINLSIAIAQLWGIDVCLWDLALKGGHCATMMNLKPKNSLAELGELGGENIEASLLEKFLVKHEAGVYLMPAPPSVSESELVTSKVVDQVMPFLQVRSPYLIVDAGNHLNEPVMNVLERSDAILLTLAPDIASVKSCSDALDVFEQLGYDLRKVYLVINNIFPMRLLPVKQIVSVLKNRPYHEIPYDSSGFVRAINTGEPLVATAPKSEAGLALISLAYRLSYKSMETSKKAEKASPLLDLFHKLRPQ</sequence>
<dbReference type="Pfam" id="PF00072">
    <property type="entry name" value="Response_reg"/>
    <property type="match status" value="1"/>
</dbReference>
<dbReference type="PROSITE" id="PS50110">
    <property type="entry name" value="RESPONSE_REGULATORY"/>
    <property type="match status" value="1"/>
</dbReference>
<dbReference type="Proteomes" id="UP000050501">
    <property type="component" value="Unassembled WGS sequence"/>
</dbReference>
<dbReference type="GO" id="GO:0005524">
    <property type="term" value="F:ATP binding"/>
    <property type="evidence" value="ECO:0007669"/>
    <property type="project" value="UniProtKB-KW"/>
</dbReference>
<dbReference type="RefSeq" id="WP_062417711.1">
    <property type="nucleotide sequence ID" value="NZ_DF967974.1"/>
</dbReference>
<organism evidence="5 6">
    <name type="scientific">Levilinea saccharolytica</name>
    <dbReference type="NCBI Taxonomy" id="229921"/>
    <lineage>
        <taxon>Bacteria</taxon>
        <taxon>Bacillati</taxon>
        <taxon>Chloroflexota</taxon>
        <taxon>Anaerolineae</taxon>
        <taxon>Anaerolineales</taxon>
        <taxon>Anaerolineaceae</taxon>
        <taxon>Levilinea</taxon>
    </lineage>
</organism>
<evidence type="ECO:0000313" key="5">
    <source>
        <dbReference type="EMBL" id="KPL80677.1"/>
    </source>
</evidence>
<dbReference type="InterPro" id="IPR027417">
    <property type="entry name" value="P-loop_NTPase"/>
</dbReference>
<dbReference type="PANTHER" id="PTHR43384:SF13">
    <property type="entry name" value="SLR0110 PROTEIN"/>
    <property type="match status" value="1"/>
</dbReference>
<dbReference type="InterPro" id="IPR001789">
    <property type="entry name" value="Sig_transdc_resp-reg_receiver"/>
</dbReference>
<dbReference type="Pfam" id="PF10609">
    <property type="entry name" value="ParA"/>
    <property type="match status" value="1"/>
</dbReference>
<dbReference type="GO" id="GO:0009898">
    <property type="term" value="C:cytoplasmic side of plasma membrane"/>
    <property type="evidence" value="ECO:0007669"/>
    <property type="project" value="TreeGrafter"/>
</dbReference>
<proteinExistence type="predicted"/>
<gene>
    <name evidence="5" type="ORF">ADN01_11100</name>
</gene>
<evidence type="ECO:0000256" key="2">
    <source>
        <dbReference type="ARBA" id="ARBA00022840"/>
    </source>
</evidence>
<accession>A0A0P6XXK6</accession>
<keyword evidence="1" id="KW-0547">Nucleotide-binding</keyword>
<comment type="caution">
    <text evidence="5">The sequence shown here is derived from an EMBL/GenBank/DDBJ whole genome shotgun (WGS) entry which is preliminary data.</text>
</comment>
<name>A0A0P6XXK6_9CHLR</name>
<dbReference type="GO" id="GO:0016887">
    <property type="term" value="F:ATP hydrolysis activity"/>
    <property type="evidence" value="ECO:0007669"/>
    <property type="project" value="TreeGrafter"/>
</dbReference>
<dbReference type="GO" id="GO:0051782">
    <property type="term" value="P:negative regulation of cell division"/>
    <property type="evidence" value="ECO:0007669"/>
    <property type="project" value="TreeGrafter"/>
</dbReference>
<dbReference type="InterPro" id="IPR011006">
    <property type="entry name" value="CheY-like_superfamily"/>
</dbReference>
<dbReference type="Gene3D" id="3.40.50.300">
    <property type="entry name" value="P-loop containing nucleotide triphosphate hydrolases"/>
    <property type="match status" value="1"/>
</dbReference>
<reference evidence="5 6" key="1">
    <citation type="submission" date="2015-07" db="EMBL/GenBank/DDBJ databases">
        <title>Genome sequence of Levilinea saccharolytica DSM 16555.</title>
        <authorList>
            <person name="Hemp J."/>
            <person name="Ward L.M."/>
            <person name="Pace L.A."/>
            <person name="Fischer W.W."/>
        </authorList>
    </citation>
    <scope>NUCLEOTIDE SEQUENCE [LARGE SCALE GENOMIC DNA]</scope>
    <source>
        <strain evidence="5 6">KIBI-1</strain>
    </source>
</reference>
<dbReference type="AlphaFoldDB" id="A0A0P6XXK6"/>
<evidence type="ECO:0000256" key="1">
    <source>
        <dbReference type="ARBA" id="ARBA00022741"/>
    </source>
</evidence>
<feature type="modified residue" description="4-aspartylphosphate" evidence="3">
    <location>
        <position position="56"/>
    </location>
</feature>
<dbReference type="Gene3D" id="3.40.50.2300">
    <property type="match status" value="1"/>
</dbReference>
<dbReference type="OrthoDB" id="141686at2"/>
<evidence type="ECO:0000259" key="4">
    <source>
        <dbReference type="PROSITE" id="PS50110"/>
    </source>
</evidence>
<evidence type="ECO:0000256" key="3">
    <source>
        <dbReference type="PROSITE-ProRule" id="PRU00169"/>
    </source>
</evidence>
<dbReference type="GO" id="GO:0005829">
    <property type="term" value="C:cytosol"/>
    <property type="evidence" value="ECO:0007669"/>
    <property type="project" value="TreeGrafter"/>
</dbReference>
<dbReference type="SUPFAM" id="SSF52172">
    <property type="entry name" value="CheY-like"/>
    <property type="match status" value="1"/>
</dbReference>
<dbReference type="EMBL" id="LGCM01000039">
    <property type="protein sequence ID" value="KPL80677.1"/>
    <property type="molecule type" value="Genomic_DNA"/>
</dbReference>
<feature type="domain" description="Response regulatory" evidence="4">
    <location>
        <begin position="5"/>
        <end position="123"/>
    </location>
</feature>
<protein>
    <recommendedName>
        <fullName evidence="4">Response regulatory domain-containing protein</fullName>
    </recommendedName>
</protein>
<dbReference type="SUPFAM" id="SSF52540">
    <property type="entry name" value="P-loop containing nucleoside triphosphate hydrolases"/>
    <property type="match status" value="1"/>
</dbReference>
<dbReference type="InterPro" id="IPR050625">
    <property type="entry name" value="ParA/MinD_ATPase"/>
</dbReference>
<dbReference type="STRING" id="229921.ADN01_11100"/>
<dbReference type="PANTHER" id="PTHR43384">
    <property type="entry name" value="SEPTUM SITE-DETERMINING PROTEIN MIND HOMOLOG, CHLOROPLASTIC-RELATED"/>
    <property type="match status" value="1"/>
</dbReference>
<keyword evidence="6" id="KW-1185">Reference proteome</keyword>